<keyword evidence="11" id="KW-1185">Reference proteome</keyword>
<keyword evidence="6 10" id="KW-0418">Kinase</keyword>
<evidence type="ECO:0000256" key="3">
    <source>
        <dbReference type="ARBA" id="ARBA00013253"/>
    </source>
</evidence>
<keyword evidence="4" id="KW-0808">Transferase</keyword>
<evidence type="ECO:0000256" key="2">
    <source>
        <dbReference type="ARBA" id="ARBA00005051"/>
    </source>
</evidence>
<dbReference type="PROSITE" id="PS00794">
    <property type="entry name" value="HPPK"/>
    <property type="match status" value="1"/>
</dbReference>
<name>A0A1D2M0B9_BROTH</name>
<dbReference type="RefSeq" id="WP_069125040.1">
    <property type="nucleotide sequence ID" value="NZ_CP023483.1"/>
</dbReference>
<evidence type="ECO:0000259" key="9">
    <source>
        <dbReference type="PROSITE" id="PS00794"/>
    </source>
</evidence>
<evidence type="ECO:0000256" key="7">
    <source>
        <dbReference type="ARBA" id="ARBA00022840"/>
    </source>
</evidence>
<dbReference type="Gene3D" id="3.30.70.560">
    <property type="entry name" value="7,8-Dihydro-6-hydroxymethylpterin-pyrophosphokinase HPPK"/>
    <property type="match status" value="1"/>
</dbReference>
<dbReference type="KEGG" id="bths:CNY62_06250"/>
<dbReference type="EC" id="2.7.6.3" evidence="3"/>
<dbReference type="AlphaFoldDB" id="A0A1D2M0B9"/>
<gene>
    <name evidence="10" type="primary">folK</name>
    <name evidence="10" type="ORF">CNY62_06250</name>
</gene>
<dbReference type="UniPathway" id="UPA00077">
    <property type="reaction ID" value="UER00155"/>
</dbReference>
<evidence type="ECO:0000256" key="6">
    <source>
        <dbReference type="ARBA" id="ARBA00022777"/>
    </source>
</evidence>
<dbReference type="CDD" id="cd00483">
    <property type="entry name" value="HPPK"/>
    <property type="match status" value="1"/>
</dbReference>
<dbReference type="GO" id="GO:0016301">
    <property type="term" value="F:kinase activity"/>
    <property type="evidence" value="ECO:0007669"/>
    <property type="project" value="UniProtKB-KW"/>
</dbReference>
<evidence type="ECO:0000256" key="1">
    <source>
        <dbReference type="ARBA" id="ARBA00000198"/>
    </source>
</evidence>
<dbReference type="NCBIfam" id="TIGR01498">
    <property type="entry name" value="folK"/>
    <property type="match status" value="1"/>
</dbReference>
<feature type="domain" description="7,8-dihydro-6-hydroxymethylpterin-pyrophosphokinase" evidence="9">
    <location>
        <begin position="88"/>
        <end position="99"/>
    </location>
</feature>
<protein>
    <recommendedName>
        <fullName evidence="3">2-amino-4-hydroxy-6-hydroxymethyldihydropteridine diphosphokinase</fullName>
        <ecNumber evidence="3">2.7.6.3</ecNumber>
    </recommendedName>
</protein>
<keyword evidence="5" id="KW-0547">Nucleotide-binding</keyword>
<reference evidence="10 11" key="1">
    <citation type="submission" date="2017-09" db="EMBL/GenBank/DDBJ databases">
        <title>Complete Genome Sequences of Two Strains of the Meat Spoilage Bacterium Brochothrix thermosphacta Isolated from Ground Chicken.</title>
        <authorList>
            <person name="Paoli G.C."/>
            <person name="Wijey C."/>
            <person name="Chen C.-Y."/>
            <person name="Nguyen L."/>
            <person name="Yan X."/>
            <person name="Irwin P.L."/>
        </authorList>
    </citation>
    <scope>NUCLEOTIDE SEQUENCE [LARGE SCALE GENOMIC DNA]</scope>
    <source>
        <strain evidence="10 11">BI</strain>
    </source>
</reference>
<evidence type="ECO:0000256" key="5">
    <source>
        <dbReference type="ARBA" id="ARBA00022741"/>
    </source>
</evidence>
<dbReference type="PANTHER" id="PTHR43071:SF1">
    <property type="entry name" value="2-AMINO-4-HYDROXY-6-HYDROXYMETHYLDIHYDROPTERIDINE PYROPHOSPHOKINASE"/>
    <property type="match status" value="1"/>
</dbReference>
<dbReference type="STRING" id="2756.BFR44_05555"/>
<evidence type="ECO:0000256" key="4">
    <source>
        <dbReference type="ARBA" id="ARBA00022679"/>
    </source>
</evidence>
<evidence type="ECO:0000313" key="10">
    <source>
        <dbReference type="EMBL" id="ATF26036.1"/>
    </source>
</evidence>
<dbReference type="PANTHER" id="PTHR43071">
    <property type="entry name" value="2-AMINO-4-HYDROXY-6-HYDROXYMETHYLDIHYDROPTERIDINE PYROPHOSPHOKINASE"/>
    <property type="match status" value="1"/>
</dbReference>
<dbReference type="SUPFAM" id="SSF55083">
    <property type="entry name" value="6-hydroxymethyl-7,8-dihydropterin pyrophosphokinase, HPPK"/>
    <property type="match status" value="1"/>
</dbReference>
<comment type="pathway">
    <text evidence="2">Cofactor biosynthesis; tetrahydrofolate biosynthesis; 2-amino-4-hydroxy-6-hydroxymethyl-7,8-dihydropteridine diphosphate from 7,8-dihydroneopterin triphosphate: step 4/4.</text>
</comment>
<dbReference type="Proteomes" id="UP000243591">
    <property type="component" value="Chromosome"/>
</dbReference>
<organism evidence="10 11">
    <name type="scientific">Brochothrix thermosphacta</name>
    <name type="common">Microbacterium thermosphactum</name>
    <dbReference type="NCBI Taxonomy" id="2756"/>
    <lineage>
        <taxon>Bacteria</taxon>
        <taxon>Bacillati</taxon>
        <taxon>Bacillota</taxon>
        <taxon>Bacilli</taxon>
        <taxon>Bacillales</taxon>
        <taxon>Listeriaceae</taxon>
        <taxon>Brochothrix</taxon>
    </lineage>
</organism>
<dbReference type="InterPro" id="IPR035907">
    <property type="entry name" value="Hppk_sf"/>
</dbReference>
<evidence type="ECO:0000256" key="8">
    <source>
        <dbReference type="ARBA" id="ARBA00022909"/>
    </source>
</evidence>
<dbReference type="EMBL" id="CP023483">
    <property type="protein sequence ID" value="ATF26036.1"/>
    <property type="molecule type" value="Genomic_DNA"/>
</dbReference>
<accession>A0A1D2M0B9</accession>
<keyword evidence="8" id="KW-0289">Folate biosynthesis</keyword>
<dbReference type="GO" id="GO:0046656">
    <property type="term" value="P:folic acid biosynthetic process"/>
    <property type="evidence" value="ECO:0007669"/>
    <property type="project" value="UniProtKB-KW"/>
</dbReference>
<dbReference type="GO" id="GO:0005524">
    <property type="term" value="F:ATP binding"/>
    <property type="evidence" value="ECO:0007669"/>
    <property type="project" value="UniProtKB-KW"/>
</dbReference>
<dbReference type="InterPro" id="IPR000550">
    <property type="entry name" value="Hppk"/>
</dbReference>
<evidence type="ECO:0000313" key="11">
    <source>
        <dbReference type="Proteomes" id="UP000243591"/>
    </source>
</evidence>
<dbReference type="GO" id="GO:0003848">
    <property type="term" value="F:2-amino-4-hydroxy-6-hydroxymethyldihydropteridine diphosphokinase activity"/>
    <property type="evidence" value="ECO:0007669"/>
    <property type="project" value="UniProtKB-EC"/>
</dbReference>
<dbReference type="Pfam" id="PF01288">
    <property type="entry name" value="HPPK"/>
    <property type="match status" value="1"/>
</dbReference>
<sequence>MMTVYLSLGSNMGERIDFLSAAIKRIGEIEGVKVVNCSSVYDTPPWGYIEQATFYNCVLAIQTELEAEVLLQKLLAIEKDLGRERLFKYGPRVIDIDILLYGDEIHDSETLSVPHPFMYERAFVLVPLREIAPEHVPLDSPGLNDTSGIVKVSEPLQ</sequence>
<proteinExistence type="predicted"/>
<comment type="catalytic activity">
    <reaction evidence="1">
        <text>6-hydroxymethyl-7,8-dihydropterin + ATP = (7,8-dihydropterin-6-yl)methyl diphosphate + AMP + H(+)</text>
        <dbReference type="Rhea" id="RHEA:11412"/>
        <dbReference type="ChEBI" id="CHEBI:15378"/>
        <dbReference type="ChEBI" id="CHEBI:30616"/>
        <dbReference type="ChEBI" id="CHEBI:44841"/>
        <dbReference type="ChEBI" id="CHEBI:72950"/>
        <dbReference type="ChEBI" id="CHEBI:456215"/>
        <dbReference type="EC" id="2.7.6.3"/>
    </reaction>
</comment>
<keyword evidence="7" id="KW-0067">ATP-binding</keyword>
<dbReference type="GO" id="GO:0046654">
    <property type="term" value="P:tetrahydrofolate biosynthetic process"/>
    <property type="evidence" value="ECO:0007669"/>
    <property type="project" value="UniProtKB-UniPathway"/>
</dbReference>